<dbReference type="Pfam" id="PF11523">
    <property type="entry name" value="DUF3223"/>
    <property type="match status" value="1"/>
</dbReference>
<name>A0AAD2ACA2_9LAMI</name>
<dbReference type="AlphaFoldDB" id="A0AAD2ACA2"/>
<sequence length="141" mass="16358">MMEKENNLSIRREINHPNYGDPISGDDESYMVDNVMNYHPHKVAKMEAGLKHIILELLAGNEIVRLPQMKLELHARAWLVLRFQKKLKLRLRTNLELKAGKQVVELNLEHQARTQNLLQLQTNLKLKAGTMKLELQVGTRC</sequence>
<proteinExistence type="predicted"/>
<gene>
    <name evidence="1" type="ORF">FPE_LOCUS32518</name>
</gene>
<accession>A0AAD2ACA2</accession>
<keyword evidence="2" id="KW-1185">Reference proteome</keyword>
<reference evidence="1" key="1">
    <citation type="submission" date="2023-05" db="EMBL/GenBank/DDBJ databases">
        <authorList>
            <person name="Huff M."/>
        </authorList>
    </citation>
    <scope>NUCLEOTIDE SEQUENCE</scope>
</reference>
<protein>
    <submittedName>
        <fullName evidence="1">Uncharacterized protein</fullName>
    </submittedName>
</protein>
<dbReference type="EMBL" id="OU503056">
    <property type="protein sequence ID" value="CAI9785088.1"/>
    <property type="molecule type" value="Genomic_DNA"/>
</dbReference>
<dbReference type="Proteomes" id="UP000834106">
    <property type="component" value="Chromosome 21"/>
</dbReference>
<evidence type="ECO:0000313" key="1">
    <source>
        <dbReference type="EMBL" id="CAI9785088.1"/>
    </source>
</evidence>
<evidence type="ECO:0000313" key="2">
    <source>
        <dbReference type="Proteomes" id="UP000834106"/>
    </source>
</evidence>
<organism evidence="1 2">
    <name type="scientific">Fraxinus pennsylvanica</name>
    <dbReference type="NCBI Taxonomy" id="56036"/>
    <lineage>
        <taxon>Eukaryota</taxon>
        <taxon>Viridiplantae</taxon>
        <taxon>Streptophyta</taxon>
        <taxon>Embryophyta</taxon>
        <taxon>Tracheophyta</taxon>
        <taxon>Spermatophyta</taxon>
        <taxon>Magnoliopsida</taxon>
        <taxon>eudicotyledons</taxon>
        <taxon>Gunneridae</taxon>
        <taxon>Pentapetalae</taxon>
        <taxon>asterids</taxon>
        <taxon>lamiids</taxon>
        <taxon>Lamiales</taxon>
        <taxon>Oleaceae</taxon>
        <taxon>Oleeae</taxon>
        <taxon>Fraxinus</taxon>
    </lineage>
</organism>